<proteinExistence type="predicted"/>
<name>A0A1G9VMV0_9BACT</name>
<dbReference type="Pfam" id="PF00403">
    <property type="entry name" value="HMA"/>
    <property type="match status" value="1"/>
</dbReference>
<dbReference type="InterPro" id="IPR006121">
    <property type="entry name" value="HMA_dom"/>
</dbReference>
<dbReference type="InterPro" id="IPR036163">
    <property type="entry name" value="HMA_dom_sf"/>
</dbReference>
<dbReference type="GO" id="GO:0046872">
    <property type="term" value="F:metal ion binding"/>
    <property type="evidence" value="ECO:0007669"/>
    <property type="project" value="InterPro"/>
</dbReference>
<evidence type="ECO:0000313" key="3">
    <source>
        <dbReference type="Proteomes" id="UP000198510"/>
    </source>
</evidence>
<gene>
    <name evidence="2" type="ORF">SAMN05421823_1228</name>
</gene>
<dbReference type="PROSITE" id="PS50846">
    <property type="entry name" value="HMA_2"/>
    <property type="match status" value="1"/>
</dbReference>
<dbReference type="EMBL" id="FNFO01000022">
    <property type="protein sequence ID" value="SDM73437.1"/>
    <property type="molecule type" value="Genomic_DNA"/>
</dbReference>
<dbReference type="Gene3D" id="3.30.70.100">
    <property type="match status" value="1"/>
</dbReference>
<dbReference type="AlphaFoldDB" id="A0A1G9VMV0"/>
<keyword evidence="3" id="KW-1185">Reference proteome</keyword>
<evidence type="ECO:0000313" key="2">
    <source>
        <dbReference type="EMBL" id="SDM73437.1"/>
    </source>
</evidence>
<protein>
    <submittedName>
        <fullName evidence="2">Copper chaperone CopZ</fullName>
    </submittedName>
</protein>
<dbReference type="CDD" id="cd00371">
    <property type="entry name" value="HMA"/>
    <property type="match status" value="1"/>
</dbReference>
<feature type="domain" description="HMA" evidence="1">
    <location>
        <begin position="1"/>
        <end position="66"/>
    </location>
</feature>
<dbReference type="RefSeq" id="WP_089688765.1">
    <property type="nucleotide sequence ID" value="NZ_FNFO01000022.1"/>
</dbReference>
<dbReference type="SUPFAM" id="SSF55008">
    <property type="entry name" value="HMA, heavy metal-associated domain"/>
    <property type="match status" value="1"/>
</dbReference>
<accession>A0A1G9VMV0</accession>
<sequence length="68" mass="7505">MKTTQFKTNIKCGGCIATVTPHLTATPGVDSWQVDTQHPEKLLTVQGEFSNEEVKQRVKAAGFTIEEK</sequence>
<evidence type="ECO:0000259" key="1">
    <source>
        <dbReference type="PROSITE" id="PS50846"/>
    </source>
</evidence>
<organism evidence="2 3">
    <name type="scientific">Catalinimonas alkaloidigena</name>
    <dbReference type="NCBI Taxonomy" id="1075417"/>
    <lineage>
        <taxon>Bacteria</taxon>
        <taxon>Pseudomonadati</taxon>
        <taxon>Bacteroidota</taxon>
        <taxon>Cytophagia</taxon>
        <taxon>Cytophagales</taxon>
        <taxon>Catalimonadaceae</taxon>
        <taxon>Catalinimonas</taxon>
    </lineage>
</organism>
<dbReference type="STRING" id="1075417.SAMN05421823_1228"/>
<reference evidence="2 3" key="1">
    <citation type="submission" date="2016-10" db="EMBL/GenBank/DDBJ databases">
        <authorList>
            <person name="de Groot N.N."/>
        </authorList>
    </citation>
    <scope>NUCLEOTIDE SEQUENCE [LARGE SCALE GENOMIC DNA]</scope>
    <source>
        <strain evidence="2 3">DSM 25186</strain>
    </source>
</reference>
<dbReference type="OrthoDB" id="677920at2"/>
<dbReference type="Proteomes" id="UP000198510">
    <property type="component" value="Unassembled WGS sequence"/>
</dbReference>